<dbReference type="Gene3D" id="3.40.190.10">
    <property type="entry name" value="Periplasmic binding protein-like II"/>
    <property type="match status" value="2"/>
</dbReference>
<gene>
    <name evidence="7" type="ORF">GCM10011489_10300</name>
</gene>
<dbReference type="PROSITE" id="PS50931">
    <property type="entry name" value="HTH_LYSR"/>
    <property type="match status" value="1"/>
</dbReference>
<dbReference type="InterPro" id="IPR000847">
    <property type="entry name" value="LysR_HTH_N"/>
</dbReference>
<evidence type="ECO:0000313" key="7">
    <source>
        <dbReference type="EMBL" id="GGB23956.1"/>
    </source>
</evidence>
<name>A0A916WQ57_9ACTN</name>
<evidence type="ECO:0000256" key="4">
    <source>
        <dbReference type="ARBA" id="ARBA00023159"/>
    </source>
</evidence>
<sequence length="284" mass="31478">MGLQIRHLRAFLAVVEERTFTDAALVLDLSQAAVSRSVAALERELGVRLLERGLRETTLTEAGKRIIGPARRTLAEADSIVTALDSYATEVRIGYSWGALGAHTVTVGDEWTARHPDRELLFVQSDSAVAGLTEKWVDFAVLRRRAQNRRVHAERVGTEPRHAALSTRDPLARRRRLDLADLADRTVAVDPQSGTTTPELWAGTEGPAHVRRTHNVDEWLTLIAGGRAVGITPEATVGQYARTGVTYRRLRNVPPVEVWLAWREGDEPADAQELVEIMRQAYSV</sequence>
<keyword evidence="2" id="KW-0805">Transcription regulation</keyword>
<dbReference type="PANTHER" id="PTHR30346">
    <property type="entry name" value="TRANSCRIPTIONAL DUAL REGULATOR HCAR-RELATED"/>
    <property type="match status" value="1"/>
</dbReference>
<protein>
    <submittedName>
        <fullName evidence="7">LysR family transcriptional regulator</fullName>
    </submittedName>
</protein>
<keyword evidence="5" id="KW-0804">Transcription</keyword>
<dbReference type="FunFam" id="1.10.10.10:FF:000001">
    <property type="entry name" value="LysR family transcriptional regulator"/>
    <property type="match status" value="1"/>
</dbReference>
<reference evidence="7" key="1">
    <citation type="journal article" date="2014" name="Int. J. Syst. Evol. Microbiol.">
        <title>Complete genome sequence of Corynebacterium casei LMG S-19264T (=DSM 44701T), isolated from a smear-ripened cheese.</title>
        <authorList>
            <consortium name="US DOE Joint Genome Institute (JGI-PGF)"/>
            <person name="Walter F."/>
            <person name="Albersmeier A."/>
            <person name="Kalinowski J."/>
            <person name="Ruckert C."/>
        </authorList>
    </citation>
    <scope>NUCLEOTIDE SEQUENCE</scope>
    <source>
        <strain evidence="7">CGMCC 1.12827</strain>
    </source>
</reference>
<evidence type="ECO:0000259" key="6">
    <source>
        <dbReference type="PROSITE" id="PS50931"/>
    </source>
</evidence>
<evidence type="ECO:0000256" key="1">
    <source>
        <dbReference type="ARBA" id="ARBA00009437"/>
    </source>
</evidence>
<dbReference type="GO" id="GO:0032993">
    <property type="term" value="C:protein-DNA complex"/>
    <property type="evidence" value="ECO:0007669"/>
    <property type="project" value="TreeGrafter"/>
</dbReference>
<dbReference type="SUPFAM" id="SSF53850">
    <property type="entry name" value="Periplasmic binding protein-like II"/>
    <property type="match status" value="1"/>
</dbReference>
<comment type="caution">
    <text evidence="7">The sequence shown here is derived from an EMBL/GenBank/DDBJ whole genome shotgun (WGS) entry which is preliminary data.</text>
</comment>
<reference evidence="7" key="2">
    <citation type="submission" date="2020-09" db="EMBL/GenBank/DDBJ databases">
        <authorList>
            <person name="Sun Q."/>
            <person name="Zhou Y."/>
        </authorList>
    </citation>
    <scope>NUCLEOTIDE SEQUENCE</scope>
    <source>
        <strain evidence="7">CGMCC 1.12827</strain>
    </source>
</reference>
<evidence type="ECO:0000313" key="8">
    <source>
        <dbReference type="Proteomes" id="UP000621454"/>
    </source>
</evidence>
<dbReference type="Gene3D" id="1.10.10.10">
    <property type="entry name" value="Winged helix-like DNA-binding domain superfamily/Winged helix DNA-binding domain"/>
    <property type="match status" value="1"/>
</dbReference>
<dbReference type="InterPro" id="IPR036388">
    <property type="entry name" value="WH-like_DNA-bd_sf"/>
</dbReference>
<keyword evidence="3" id="KW-0238">DNA-binding</keyword>
<dbReference type="RefSeq" id="WP_188585525.1">
    <property type="nucleotide sequence ID" value="NZ_BMGC01000005.1"/>
</dbReference>
<dbReference type="InterPro" id="IPR005119">
    <property type="entry name" value="LysR_subst-bd"/>
</dbReference>
<evidence type="ECO:0000256" key="5">
    <source>
        <dbReference type="ARBA" id="ARBA00023163"/>
    </source>
</evidence>
<comment type="similarity">
    <text evidence="1">Belongs to the LysR transcriptional regulatory family.</text>
</comment>
<dbReference type="PANTHER" id="PTHR30346:SF0">
    <property type="entry name" value="HCA OPERON TRANSCRIPTIONAL ACTIVATOR HCAR"/>
    <property type="match status" value="1"/>
</dbReference>
<dbReference type="InterPro" id="IPR036390">
    <property type="entry name" value="WH_DNA-bd_sf"/>
</dbReference>
<dbReference type="Proteomes" id="UP000621454">
    <property type="component" value="Unassembled WGS sequence"/>
</dbReference>
<dbReference type="Pfam" id="PF00126">
    <property type="entry name" value="HTH_1"/>
    <property type="match status" value="1"/>
</dbReference>
<dbReference type="GO" id="GO:0003677">
    <property type="term" value="F:DNA binding"/>
    <property type="evidence" value="ECO:0007669"/>
    <property type="project" value="UniProtKB-KW"/>
</dbReference>
<dbReference type="PRINTS" id="PR00039">
    <property type="entry name" value="HTHLYSR"/>
</dbReference>
<organism evidence="7 8">
    <name type="scientific">Gordonia jinhuaensis</name>
    <dbReference type="NCBI Taxonomy" id="1517702"/>
    <lineage>
        <taxon>Bacteria</taxon>
        <taxon>Bacillati</taxon>
        <taxon>Actinomycetota</taxon>
        <taxon>Actinomycetes</taxon>
        <taxon>Mycobacteriales</taxon>
        <taxon>Gordoniaceae</taxon>
        <taxon>Gordonia</taxon>
    </lineage>
</organism>
<evidence type="ECO:0000256" key="2">
    <source>
        <dbReference type="ARBA" id="ARBA00023015"/>
    </source>
</evidence>
<proteinExistence type="inferred from homology"/>
<feature type="domain" description="HTH lysR-type" evidence="6">
    <location>
        <begin position="3"/>
        <end position="60"/>
    </location>
</feature>
<accession>A0A916WQ57</accession>
<dbReference type="AlphaFoldDB" id="A0A916WQ57"/>
<dbReference type="GO" id="GO:0003700">
    <property type="term" value="F:DNA-binding transcription factor activity"/>
    <property type="evidence" value="ECO:0007669"/>
    <property type="project" value="InterPro"/>
</dbReference>
<dbReference type="SUPFAM" id="SSF46785">
    <property type="entry name" value="Winged helix' DNA-binding domain"/>
    <property type="match status" value="1"/>
</dbReference>
<evidence type="ECO:0000256" key="3">
    <source>
        <dbReference type="ARBA" id="ARBA00023125"/>
    </source>
</evidence>
<dbReference type="Pfam" id="PF03466">
    <property type="entry name" value="LysR_substrate"/>
    <property type="match status" value="1"/>
</dbReference>
<dbReference type="EMBL" id="BMGC01000005">
    <property type="protein sequence ID" value="GGB23956.1"/>
    <property type="molecule type" value="Genomic_DNA"/>
</dbReference>
<keyword evidence="8" id="KW-1185">Reference proteome</keyword>
<keyword evidence="4" id="KW-0010">Activator</keyword>